<dbReference type="EMBL" id="CM039427">
    <property type="protein sequence ID" value="KAI4354518.1"/>
    <property type="molecule type" value="Genomic_DNA"/>
</dbReference>
<proteinExistence type="predicted"/>
<keyword evidence="2" id="KW-1185">Reference proteome</keyword>
<name>A0ACB9Q133_BAUVA</name>
<protein>
    <submittedName>
        <fullName evidence="1">Uncharacterized protein</fullName>
    </submittedName>
</protein>
<comment type="caution">
    <text evidence="1">The sequence shown here is derived from an EMBL/GenBank/DDBJ whole genome shotgun (WGS) entry which is preliminary data.</text>
</comment>
<dbReference type="Proteomes" id="UP000828941">
    <property type="component" value="Chromosome 2"/>
</dbReference>
<evidence type="ECO:0000313" key="2">
    <source>
        <dbReference type="Proteomes" id="UP000828941"/>
    </source>
</evidence>
<gene>
    <name evidence="1" type="ORF">L6164_003371</name>
</gene>
<sequence length="255" mass="29226">MQANDDYPSQVNRLHMDRQLEINKVDSNKKRKLQADQLDLLRPKHRCWDRCDKNREVESLHAHFVKVKTDITYRDDISGPESGKDSNSVAEDSDTAMSINEEVKLDAEYAKTCLYRMPSTSFVNVHVNNVKNIHEYLDGPTSDKSGSSEEELAYVDREYNPPSHDVDIQALQTLEEHFLGFGDHTDHLSTEYAAEDCGEQCMGKEFEDILFANGVNTNMYVLSSGRWSINQEAQSSARPPTIDQEFEEYFSMLML</sequence>
<accession>A0ACB9Q133</accession>
<reference evidence="1 2" key="1">
    <citation type="journal article" date="2022" name="DNA Res.">
        <title>Chromosomal-level genome assembly of the orchid tree Bauhinia variegata (Leguminosae; Cercidoideae) supports the allotetraploid origin hypothesis of Bauhinia.</title>
        <authorList>
            <person name="Zhong Y."/>
            <person name="Chen Y."/>
            <person name="Zheng D."/>
            <person name="Pang J."/>
            <person name="Liu Y."/>
            <person name="Luo S."/>
            <person name="Meng S."/>
            <person name="Qian L."/>
            <person name="Wei D."/>
            <person name="Dai S."/>
            <person name="Zhou R."/>
        </authorList>
    </citation>
    <scope>NUCLEOTIDE SEQUENCE [LARGE SCALE GENOMIC DNA]</scope>
    <source>
        <strain evidence="1">BV-YZ2020</strain>
    </source>
</reference>
<organism evidence="1 2">
    <name type="scientific">Bauhinia variegata</name>
    <name type="common">Purple orchid tree</name>
    <name type="synonym">Phanera variegata</name>
    <dbReference type="NCBI Taxonomy" id="167791"/>
    <lineage>
        <taxon>Eukaryota</taxon>
        <taxon>Viridiplantae</taxon>
        <taxon>Streptophyta</taxon>
        <taxon>Embryophyta</taxon>
        <taxon>Tracheophyta</taxon>
        <taxon>Spermatophyta</taxon>
        <taxon>Magnoliopsida</taxon>
        <taxon>eudicotyledons</taxon>
        <taxon>Gunneridae</taxon>
        <taxon>Pentapetalae</taxon>
        <taxon>rosids</taxon>
        <taxon>fabids</taxon>
        <taxon>Fabales</taxon>
        <taxon>Fabaceae</taxon>
        <taxon>Cercidoideae</taxon>
        <taxon>Cercideae</taxon>
        <taxon>Bauhiniinae</taxon>
        <taxon>Bauhinia</taxon>
    </lineage>
</organism>
<evidence type="ECO:0000313" key="1">
    <source>
        <dbReference type="EMBL" id="KAI4354518.1"/>
    </source>
</evidence>